<dbReference type="GO" id="GO:0004519">
    <property type="term" value="F:endonuclease activity"/>
    <property type="evidence" value="ECO:0007669"/>
    <property type="project" value="UniProtKB-KW"/>
</dbReference>
<feature type="region of interest" description="Disordered" evidence="1">
    <location>
        <begin position="1"/>
        <end position="21"/>
    </location>
</feature>
<feature type="transmembrane region" description="Helical" evidence="2">
    <location>
        <begin position="83"/>
        <end position="105"/>
    </location>
</feature>
<protein>
    <submittedName>
        <fullName evidence="4">Endonuclease/exonuclease/phosphatase family protein</fullName>
    </submittedName>
</protein>
<evidence type="ECO:0000256" key="1">
    <source>
        <dbReference type="SAM" id="MobiDB-lite"/>
    </source>
</evidence>
<keyword evidence="2" id="KW-1133">Transmembrane helix</keyword>
<dbReference type="AlphaFoldDB" id="A0A6M5UGZ8"/>
<feature type="transmembrane region" description="Helical" evidence="2">
    <location>
        <begin position="26"/>
        <end position="44"/>
    </location>
</feature>
<feature type="domain" description="Endonuclease/exonuclease/phosphatase" evidence="3">
    <location>
        <begin position="122"/>
        <end position="327"/>
    </location>
</feature>
<evidence type="ECO:0000256" key="2">
    <source>
        <dbReference type="SAM" id="Phobius"/>
    </source>
</evidence>
<dbReference type="OrthoDB" id="2340043at2"/>
<name>A0A6M5UGZ8_9MICO</name>
<dbReference type="InterPro" id="IPR005135">
    <property type="entry name" value="Endo/exonuclease/phosphatase"/>
</dbReference>
<dbReference type="RefSeq" id="WP_154799502.1">
    <property type="nucleotide sequence ID" value="NZ_CP052757.1"/>
</dbReference>
<dbReference type="EMBL" id="CP052757">
    <property type="protein sequence ID" value="QJW37917.1"/>
    <property type="molecule type" value="Genomic_DNA"/>
</dbReference>
<evidence type="ECO:0000259" key="3">
    <source>
        <dbReference type="Pfam" id="PF03372"/>
    </source>
</evidence>
<feature type="transmembrane region" description="Helical" evidence="2">
    <location>
        <begin position="56"/>
        <end position="76"/>
    </location>
</feature>
<evidence type="ECO:0000313" key="5">
    <source>
        <dbReference type="Proteomes" id="UP000451354"/>
    </source>
</evidence>
<dbReference type="SUPFAM" id="SSF56219">
    <property type="entry name" value="DNase I-like"/>
    <property type="match status" value="1"/>
</dbReference>
<proteinExistence type="predicted"/>
<keyword evidence="4" id="KW-0378">Hydrolase</keyword>
<dbReference type="Pfam" id="PF03372">
    <property type="entry name" value="Exo_endo_phos"/>
    <property type="match status" value="1"/>
</dbReference>
<dbReference type="Proteomes" id="UP000451354">
    <property type="component" value="Chromosome"/>
</dbReference>
<dbReference type="InterPro" id="IPR036691">
    <property type="entry name" value="Endo/exonu/phosph_ase_sf"/>
</dbReference>
<keyword evidence="4" id="KW-0540">Nuclease</keyword>
<accession>A0A6M5UGZ8</accession>
<sequence>MTSATTSALPGSGPARVTTRRRPGGPVLTVLLAAGTATVVLLTLVRAVPYDAVTPFAQVVGFTPFVAAAAVVGLAVTLVARRWVLAALLAVCVAAQAVWLVPAFVPGPAPPDDAASLRVLGANAWLGSADADALVDLVREQDVQVLAVLELTTDLRERLVAAGIEDVLPYSADAQVGSGALGSGLWSALPLDDVDVEPFSHDAMPSATVEVDGVPVRVTAVHPIPPIPAYVRVWGEETAALADRAASDPLPQVLVGDFNATHDHATFRRLLGDRFHDASRAAGGGLDLSWSPRPGTVPPVLNLDHVVTDRENVVTDVGSLPVPGSDHRAIVATVHVPRP</sequence>
<keyword evidence="2" id="KW-0812">Transmembrane</keyword>
<gene>
    <name evidence="4" type="ORF">FIC82_018820</name>
</gene>
<dbReference type="Gene3D" id="3.60.10.10">
    <property type="entry name" value="Endonuclease/exonuclease/phosphatase"/>
    <property type="match status" value="1"/>
</dbReference>
<evidence type="ECO:0000313" key="4">
    <source>
        <dbReference type="EMBL" id="QJW37917.1"/>
    </source>
</evidence>
<keyword evidence="4" id="KW-0255">Endonuclease</keyword>
<keyword evidence="5" id="KW-1185">Reference proteome</keyword>
<dbReference type="KEGG" id="cprt:FIC82_018820"/>
<organism evidence="4 5">
    <name type="scientific">Cellulosimicrobium protaetiae</name>
    <dbReference type="NCBI Taxonomy" id="2587808"/>
    <lineage>
        <taxon>Bacteria</taxon>
        <taxon>Bacillati</taxon>
        <taxon>Actinomycetota</taxon>
        <taxon>Actinomycetes</taxon>
        <taxon>Micrococcales</taxon>
        <taxon>Promicromonosporaceae</taxon>
        <taxon>Cellulosimicrobium</taxon>
    </lineage>
</organism>
<reference evidence="4 5" key="1">
    <citation type="journal article" date="2022" name="Int. J. Syst. Evol. Microbiol.">
        <title>Cellulosimicrobium protaetiae sp. nov., isolated from the gut of the larva of Protaetia brevitarsis seulensis.</title>
        <authorList>
            <person name="Le Han H."/>
            <person name="Nguyen T.T.H."/>
            <person name="Li Z."/>
            <person name="Shin N.R."/>
            <person name="Kim S.G."/>
        </authorList>
    </citation>
    <scope>NUCLEOTIDE SEQUENCE [LARGE SCALE GENOMIC DNA]</scope>
    <source>
        <strain evidence="4 5">BI34</strain>
    </source>
</reference>
<keyword evidence="2" id="KW-0472">Membrane</keyword>